<dbReference type="AlphaFoldDB" id="A0A6B2HAR9"/>
<feature type="domain" description="Winged helix DNA-binding" evidence="1">
    <location>
        <begin position="17"/>
        <end position="95"/>
    </location>
</feature>
<protein>
    <submittedName>
        <fullName evidence="2">Transcriptional regulator</fullName>
    </submittedName>
</protein>
<evidence type="ECO:0000313" key="2">
    <source>
        <dbReference type="EMBL" id="NDK56594.1"/>
    </source>
</evidence>
<reference evidence="2 3" key="1">
    <citation type="submission" date="2020-01" db="EMBL/GenBank/DDBJ databases">
        <authorList>
            <person name="Kim M.K."/>
        </authorList>
    </citation>
    <scope>NUCLEOTIDE SEQUENCE [LARGE SCALE GENOMIC DNA]</scope>
    <source>
        <strain evidence="2 3">BT213</strain>
    </source>
</reference>
<dbReference type="SUPFAM" id="SSF46785">
    <property type="entry name" value="Winged helix' DNA-binding domain"/>
    <property type="match status" value="1"/>
</dbReference>
<name>A0A6B2HAR9_9BACT</name>
<dbReference type="InterPro" id="IPR027395">
    <property type="entry name" value="WH_DNA-bd_dom"/>
</dbReference>
<dbReference type="Gene3D" id="1.10.10.10">
    <property type="entry name" value="Winged helix-like DNA-binding domain superfamily/Winged helix DNA-binding domain"/>
    <property type="match status" value="1"/>
</dbReference>
<gene>
    <name evidence="2" type="ORF">GWO68_11745</name>
</gene>
<evidence type="ECO:0000313" key="3">
    <source>
        <dbReference type="Proteomes" id="UP000478546"/>
    </source>
</evidence>
<dbReference type="PANTHER" id="PTHR37318">
    <property type="entry name" value="BSL7504 PROTEIN"/>
    <property type="match status" value="1"/>
</dbReference>
<proteinExistence type="predicted"/>
<comment type="caution">
    <text evidence="2">The sequence shown here is derived from an EMBL/GenBank/DDBJ whole genome shotgun (WGS) entry which is preliminary data.</text>
</comment>
<sequence length="102" mass="11636">MKAYLENINKAFESRARLGIMSVLMVEDKVDFNTLKETLNLTDGNLASHLRALEEAEYLRVEKQFVGRKPNTTYHATDAGREAFKSHLDALEQLILNNRPNS</sequence>
<keyword evidence="3" id="KW-1185">Reference proteome</keyword>
<dbReference type="EMBL" id="JAAEAA010000014">
    <property type="protein sequence ID" value="NDK56594.1"/>
    <property type="molecule type" value="Genomic_DNA"/>
</dbReference>
<dbReference type="Proteomes" id="UP000478546">
    <property type="component" value="Unassembled WGS sequence"/>
</dbReference>
<accession>A0A6B2HAR9</accession>
<dbReference type="InterPro" id="IPR036390">
    <property type="entry name" value="WH_DNA-bd_sf"/>
</dbReference>
<organism evidence="2 3">
    <name type="scientific">Pontibacter fetidus</name>
    <dbReference type="NCBI Taxonomy" id="2700082"/>
    <lineage>
        <taxon>Bacteria</taxon>
        <taxon>Pseudomonadati</taxon>
        <taxon>Bacteroidota</taxon>
        <taxon>Cytophagia</taxon>
        <taxon>Cytophagales</taxon>
        <taxon>Hymenobacteraceae</taxon>
        <taxon>Pontibacter</taxon>
    </lineage>
</organism>
<dbReference type="Pfam" id="PF13601">
    <property type="entry name" value="HTH_34"/>
    <property type="match status" value="1"/>
</dbReference>
<dbReference type="PANTHER" id="PTHR37318:SF1">
    <property type="entry name" value="BSL7504 PROTEIN"/>
    <property type="match status" value="1"/>
</dbReference>
<dbReference type="InterPro" id="IPR036388">
    <property type="entry name" value="WH-like_DNA-bd_sf"/>
</dbReference>
<evidence type="ECO:0000259" key="1">
    <source>
        <dbReference type="Pfam" id="PF13601"/>
    </source>
</evidence>